<evidence type="ECO:0000313" key="1">
    <source>
        <dbReference type="EMBL" id="GAH29944.1"/>
    </source>
</evidence>
<dbReference type="GO" id="GO:0009236">
    <property type="term" value="P:cobalamin biosynthetic process"/>
    <property type="evidence" value="ECO:0007669"/>
    <property type="project" value="InterPro"/>
</dbReference>
<sequence>MSTTRKRLEQGLVQVYFGRGKGKTTAAIGQGVRATGHGFKVYMIQFMKGNYKYGEIEAIKNISNFELKQFGSPELIAEPGEFDKNEGKKALAFAEEVIMGDEYDVVILDEIGVAISMNVITIEPVLNLIKKKPSLVELILTGGPKMHPKIKELADLVTEMRMIKHYYSSQGITARYGIEY</sequence>
<reference evidence="1" key="1">
    <citation type="journal article" date="2014" name="Front. Microbiol.">
        <title>High frequency of phylogenetically diverse reductive dehalogenase-homologous genes in deep subseafloor sedimentary metagenomes.</title>
        <authorList>
            <person name="Kawai M."/>
            <person name="Futagami T."/>
            <person name="Toyoda A."/>
            <person name="Takaki Y."/>
            <person name="Nishi S."/>
            <person name="Hori S."/>
            <person name="Arai W."/>
            <person name="Tsubouchi T."/>
            <person name="Morono Y."/>
            <person name="Uchiyama I."/>
            <person name="Ito T."/>
            <person name="Fujiyama A."/>
            <person name="Inagaki F."/>
            <person name="Takami H."/>
        </authorList>
    </citation>
    <scope>NUCLEOTIDE SEQUENCE</scope>
    <source>
        <strain evidence="1">Expedition CK06-06</strain>
    </source>
</reference>
<dbReference type="Gene3D" id="3.40.50.300">
    <property type="entry name" value="P-loop containing nucleotide triphosphate hydrolases"/>
    <property type="match status" value="1"/>
</dbReference>
<gene>
    <name evidence="1" type="ORF">S03H2_03237</name>
</gene>
<name>X1FKP2_9ZZZZ</name>
<dbReference type="InterPro" id="IPR027417">
    <property type="entry name" value="P-loop_NTPase"/>
</dbReference>
<dbReference type="Pfam" id="PF02572">
    <property type="entry name" value="CobA_CobO_BtuR"/>
    <property type="match status" value="1"/>
</dbReference>
<dbReference type="SUPFAM" id="SSF52540">
    <property type="entry name" value="P-loop containing nucleoside triphosphate hydrolases"/>
    <property type="match status" value="1"/>
</dbReference>
<evidence type="ECO:0008006" key="2">
    <source>
        <dbReference type="Google" id="ProtNLM"/>
    </source>
</evidence>
<accession>X1FKP2</accession>
<organism evidence="1">
    <name type="scientific">marine sediment metagenome</name>
    <dbReference type="NCBI Taxonomy" id="412755"/>
    <lineage>
        <taxon>unclassified sequences</taxon>
        <taxon>metagenomes</taxon>
        <taxon>ecological metagenomes</taxon>
    </lineage>
</organism>
<dbReference type="PANTHER" id="PTHR46638:SF1">
    <property type="entry name" value="CORRINOID ADENOSYLTRANSFERASE"/>
    <property type="match status" value="1"/>
</dbReference>
<dbReference type="GO" id="GO:0005524">
    <property type="term" value="F:ATP binding"/>
    <property type="evidence" value="ECO:0007669"/>
    <property type="project" value="InterPro"/>
</dbReference>
<dbReference type="InterPro" id="IPR003724">
    <property type="entry name" value="CblAdoTrfase_CobA"/>
</dbReference>
<protein>
    <recommendedName>
        <fullName evidence="2">Cob(I)yrinic acid a,c-diamide adenosyltransferase</fullName>
    </recommendedName>
</protein>
<comment type="caution">
    <text evidence="1">The sequence shown here is derived from an EMBL/GenBank/DDBJ whole genome shotgun (WGS) entry which is preliminary data.</text>
</comment>
<dbReference type="EMBL" id="BARU01001175">
    <property type="protein sequence ID" value="GAH29944.1"/>
    <property type="molecule type" value="Genomic_DNA"/>
</dbReference>
<dbReference type="AlphaFoldDB" id="X1FKP2"/>
<proteinExistence type="predicted"/>
<dbReference type="PANTHER" id="PTHR46638">
    <property type="entry name" value="CORRINOID ADENOSYLTRANSFERASE"/>
    <property type="match status" value="1"/>
</dbReference>
<dbReference type="GO" id="GO:0008817">
    <property type="term" value="F:corrinoid adenosyltransferase activity"/>
    <property type="evidence" value="ECO:0007669"/>
    <property type="project" value="InterPro"/>
</dbReference>
<dbReference type="PIRSF" id="PIRSF015617">
    <property type="entry name" value="Adensltrnsf_CobA"/>
    <property type="match status" value="1"/>
</dbReference>